<proteinExistence type="predicted"/>
<dbReference type="EMBL" id="JASXSZ010000001">
    <property type="protein sequence ID" value="MDL9978607.1"/>
    <property type="molecule type" value="Genomic_DNA"/>
</dbReference>
<evidence type="ECO:0000313" key="2">
    <source>
        <dbReference type="EMBL" id="MDL9978607.1"/>
    </source>
</evidence>
<evidence type="ECO:0000313" key="3">
    <source>
        <dbReference type="Proteomes" id="UP001235064"/>
    </source>
</evidence>
<gene>
    <name evidence="2" type="ORF">QSV35_04630</name>
</gene>
<organism evidence="2 3">
    <name type="scientific">Microbacterium candidum</name>
    <dbReference type="NCBI Taxonomy" id="3041922"/>
    <lineage>
        <taxon>Bacteria</taxon>
        <taxon>Bacillati</taxon>
        <taxon>Actinomycetota</taxon>
        <taxon>Actinomycetes</taxon>
        <taxon>Micrococcales</taxon>
        <taxon>Microbacteriaceae</taxon>
        <taxon>Microbacterium</taxon>
    </lineage>
</organism>
<accession>A0ABT7MVX4</accession>
<protein>
    <submittedName>
        <fullName evidence="2">DUF4189 domain-containing protein</fullName>
    </submittedName>
</protein>
<dbReference type="RefSeq" id="WP_286287174.1">
    <property type="nucleotide sequence ID" value="NZ_JASXSZ010000001.1"/>
</dbReference>
<sequence length="247" mass="26515">MSGGLDGYAAIWKYKHSFAAIAYSSSTRQWAGSWRCESSAQADLVALDGCGPGARIVIHAQNLVIALAVGENGAWGADGNSNPRYARRRAVAACARFGGTNPHIVLLIHPLHGVQERVEPPLSSREADPTPRSTAFERQLEMTAWGAISLSIRARAYSYAIQKPSALLAEDEAIRQLQQRAGTDDAMAVSGHSTFLALAQDMGRFSFGCNEIESQSEAEALQSIDGHRSSARVVLVIHTRAGVRKTA</sequence>
<reference evidence="2 3" key="1">
    <citation type="submission" date="2023-06" db="EMBL/GenBank/DDBJ databases">
        <title>Microbacterium sp. nov., isolated from a waste landfill.</title>
        <authorList>
            <person name="Wen W."/>
        </authorList>
    </citation>
    <scope>NUCLEOTIDE SEQUENCE [LARGE SCALE GENOMIC DNA]</scope>
    <source>
        <strain evidence="2 3">ASV49</strain>
    </source>
</reference>
<dbReference type="Pfam" id="PF13827">
    <property type="entry name" value="DUF4189"/>
    <property type="match status" value="1"/>
</dbReference>
<comment type="caution">
    <text evidence="2">The sequence shown here is derived from an EMBL/GenBank/DDBJ whole genome shotgun (WGS) entry which is preliminary data.</text>
</comment>
<dbReference type="InterPro" id="IPR025240">
    <property type="entry name" value="DUF4189"/>
</dbReference>
<dbReference type="Proteomes" id="UP001235064">
    <property type="component" value="Unassembled WGS sequence"/>
</dbReference>
<name>A0ABT7MVX4_9MICO</name>
<evidence type="ECO:0000259" key="1">
    <source>
        <dbReference type="Pfam" id="PF13827"/>
    </source>
</evidence>
<keyword evidence="3" id="KW-1185">Reference proteome</keyword>
<feature type="domain" description="DUF4189" evidence="1">
    <location>
        <begin position="18"/>
        <end position="105"/>
    </location>
</feature>